<feature type="compositionally biased region" description="Polar residues" evidence="1">
    <location>
        <begin position="402"/>
        <end position="419"/>
    </location>
</feature>
<dbReference type="EMBL" id="FJOG01000005">
    <property type="protein sequence ID" value="CZR54349.1"/>
    <property type="molecule type" value="Genomic_DNA"/>
</dbReference>
<dbReference type="Pfam" id="PF11274">
    <property type="entry name" value="DUF3074"/>
    <property type="match status" value="1"/>
</dbReference>
<name>A0A1L7WNK4_9HELO</name>
<dbReference type="InterPro" id="IPR023393">
    <property type="entry name" value="START-like_dom_sf"/>
</dbReference>
<keyword evidence="4" id="KW-1185">Reference proteome</keyword>
<accession>A0A1L7WNK4</accession>
<dbReference type="AlphaFoldDB" id="A0A1L7WNK4"/>
<dbReference type="STRING" id="576137.A0A1L7WNK4"/>
<dbReference type="Proteomes" id="UP000184330">
    <property type="component" value="Unassembled WGS sequence"/>
</dbReference>
<evidence type="ECO:0000313" key="3">
    <source>
        <dbReference type="EMBL" id="CZR54349.1"/>
    </source>
</evidence>
<feature type="region of interest" description="Disordered" evidence="1">
    <location>
        <begin position="445"/>
        <end position="559"/>
    </location>
</feature>
<feature type="region of interest" description="Disordered" evidence="1">
    <location>
        <begin position="156"/>
        <end position="254"/>
    </location>
</feature>
<feature type="compositionally biased region" description="Acidic residues" evidence="1">
    <location>
        <begin position="303"/>
        <end position="320"/>
    </location>
</feature>
<dbReference type="InterPro" id="IPR024500">
    <property type="entry name" value="DUF3074"/>
</dbReference>
<feature type="compositionally biased region" description="Low complexity" evidence="1">
    <location>
        <begin position="445"/>
        <end position="463"/>
    </location>
</feature>
<dbReference type="SUPFAM" id="SSF55961">
    <property type="entry name" value="Bet v1-like"/>
    <property type="match status" value="1"/>
</dbReference>
<reference evidence="3 4" key="1">
    <citation type="submission" date="2016-03" db="EMBL/GenBank/DDBJ databases">
        <authorList>
            <person name="Ploux O."/>
        </authorList>
    </citation>
    <scope>NUCLEOTIDE SEQUENCE [LARGE SCALE GENOMIC DNA]</scope>
    <source>
        <strain evidence="3 4">UAMH 11012</strain>
    </source>
</reference>
<feature type="region of interest" description="Disordered" evidence="1">
    <location>
        <begin position="644"/>
        <end position="669"/>
    </location>
</feature>
<feature type="region of interest" description="Disordered" evidence="1">
    <location>
        <begin position="303"/>
        <end position="329"/>
    </location>
</feature>
<dbReference type="PANTHER" id="PTHR19308:SF14">
    <property type="entry name" value="START DOMAIN-CONTAINING PROTEIN"/>
    <property type="match status" value="1"/>
</dbReference>
<evidence type="ECO:0000313" key="4">
    <source>
        <dbReference type="Proteomes" id="UP000184330"/>
    </source>
</evidence>
<evidence type="ECO:0000256" key="1">
    <source>
        <dbReference type="SAM" id="MobiDB-lite"/>
    </source>
</evidence>
<feature type="region of interest" description="Disordered" evidence="1">
    <location>
        <begin position="402"/>
        <end position="433"/>
    </location>
</feature>
<sequence>MNPRDNPLGMNVYKLGGKDGKGAWFARRSVHEGLGFTKWKKALELEFPETMKVQGGPGEGNIRGIGGERRVAYKNIEGVGKMEVYLLSAQFPGPTTPRDFVTMFITSDQALLDHTGGEKEVPRHFMVVSRPCSHPDTPPRDGFIRGQYESVEFIREIPIKKPPKKSASTTNLLSSGGSRARSGSTLSRDVMLRNARKHSPPESENGSKTPESVPEKEVAQSEGRTRGHTISFDKSRGPDAKGESMDVPNEEDECETNPIEWIMITRSDPGGSVPRFMIERGTPGGIVADASKFLNWACAKEMEDFESDGEEEESGGEETDEKAQKHDHKHHQVSLHNYQTNGHLAGIEEAETPKGEVPPTYPESADPQTNGGLYNAAVGAATAAAGYIASYAPQVVQDHLPNHSQTATQSPDIQVNGSSPPRRDSVSSIGSASSAGSFASALENYSTNQDDNDTSSTLTTSSTAHQRSLALQDKELQKLEDKKKKIDEKLNKAREKELSKKEEDSQKEEEAIKKAEEKHKKEVEKQEEKYRREVEKLRLKKEKEERKAEDRKRKAVEKDEKTKLLRELEELKAEVGVLRKEKEILRSQVGDLQAENTALAARVGRLGAQGEEVLKDVRAEVGRSGRSRASSLKALTVRPTIFVRSSTSLDKETKQGGEVATSPSRNGTV</sequence>
<feature type="domain" description="DUF3074" evidence="2">
    <location>
        <begin position="24"/>
        <end position="297"/>
    </location>
</feature>
<feature type="compositionally biased region" description="Basic and acidic residues" evidence="1">
    <location>
        <begin position="472"/>
        <end position="559"/>
    </location>
</feature>
<feature type="compositionally biased region" description="Basic and acidic residues" evidence="1">
    <location>
        <begin position="213"/>
        <end position="244"/>
    </location>
</feature>
<organism evidence="3 4">
    <name type="scientific">Phialocephala subalpina</name>
    <dbReference type="NCBI Taxonomy" id="576137"/>
    <lineage>
        <taxon>Eukaryota</taxon>
        <taxon>Fungi</taxon>
        <taxon>Dikarya</taxon>
        <taxon>Ascomycota</taxon>
        <taxon>Pezizomycotina</taxon>
        <taxon>Leotiomycetes</taxon>
        <taxon>Helotiales</taxon>
        <taxon>Mollisiaceae</taxon>
        <taxon>Phialocephala</taxon>
        <taxon>Phialocephala fortinii species complex</taxon>
    </lineage>
</organism>
<dbReference type="Gene3D" id="3.30.530.20">
    <property type="match status" value="1"/>
</dbReference>
<evidence type="ECO:0000259" key="2">
    <source>
        <dbReference type="Pfam" id="PF11274"/>
    </source>
</evidence>
<dbReference type="PANTHER" id="PTHR19308">
    <property type="entry name" value="PHOSPHATIDYLCHOLINE TRANSFER PROTEIN"/>
    <property type="match status" value="1"/>
</dbReference>
<gene>
    <name evidence="3" type="ORF">PAC_04233</name>
</gene>
<proteinExistence type="predicted"/>
<dbReference type="OrthoDB" id="5403181at2759"/>
<protein>
    <submittedName>
        <fullName evidence="3">Related to nasopharyngeal carcinoma susceptibility protein LZ16</fullName>
    </submittedName>
</protein>
<dbReference type="InterPro" id="IPR051213">
    <property type="entry name" value="START_lipid_transfer"/>
</dbReference>
<feature type="compositionally biased region" description="Low complexity" evidence="1">
    <location>
        <begin position="172"/>
        <end position="188"/>
    </location>
</feature>